<dbReference type="OMA" id="KMDNMRL"/>
<proteinExistence type="predicted"/>
<dbReference type="GO" id="GO:0003838">
    <property type="term" value="F:sterol 24-C-methyltransferase activity"/>
    <property type="evidence" value="ECO:0007669"/>
    <property type="project" value="TreeGrafter"/>
</dbReference>
<evidence type="ECO:0000256" key="2">
    <source>
        <dbReference type="SAM" id="MobiDB-lite"/>
    </source>
</evidence>
<evidence type="ECO:0000313" key="5">
    <source>
        <dbReference type="Proteomes" id="UP000016923"/>
    </source>
</evidence>
<dbReference type="GO" id="GO:0032259">
    <property type="term" value="P:methylation"/>
    <property type="evidence" value="ECO:0007669"/>
    <property type="project" value="UniProtKB-KW"/>
</dbReference>
<dbReference type="GO" id="GO:0005783">
    <property type="term" value="C:endoplasmic reticulum"/>
    <property type="evidence" value="ECO:0007669"/>
    <property type="project" value="TreeGrafter"/>
</dbReference>
<dbReference type="EMBL" id="KE148156">
    <property type="protein sequence ID" value="EPE05555.1"/>
    <property type="molecule type" value="Genomic_DNA"/>
</dbReference>
<evidence type="ECO:0000256" key="1">
    <source>
        <dbReference type="ARBA" id="ARBA00022679"/>
    </source>
</evidence>
<dbReference type="CDD" id="cd02440">
    <property type="entry name" value="AdoMet_MTases"/>
    <property type="match status" value="1"/>
</dbReference>
<dbReference type="Gene3D" id="3.40.50.150">
    <property type="entry name" value="Vaccinia Virus protein VP39"/>
    <property type="match status" value="1"/>
</dbReference>
<dbReference type="VEuPathDB" id="FungiDB:F503_02294"/>
<keyword evidence="5" id="KW-1185">Reference proteome</keyword>
<dbReference type="eggNOG" id="KOG1269">
    <property type="taxonomic scope" value="Eukaryota"/>
</dbReference>
<dbReference type="GO" id="GO:0006696">
    <property type="term" value="P:ergosterol biosynthetic process"/>
    <property type="evidence" value="ECO:0007669"/>
    <property type="project" value="TreeGrafter"/>
</dbReference>
<dbReference type="STRING" id="1262450.S3CXH0"/>
<evidence type="ECO:0000259" key="3">
    <source>
        <dbReference type="Pfam" id="PF08241"/>
    </source>
</evidence>
<reference evidence="4 5" key="1">
    <citation type="journal article" date="2013" name="BMC Genomics">
        <title>The genome and transcriptome of the pine saprophyte Ophiostoma piceae, and a comparison with the bark beetle-associated pine pathogen Grosmannia clavigera.</title>
        <authorList>
            <person name="Haridas S."/>
            <person name="Wang Y."/>
            <person name="Lim L."/>
            <person name="Massoumi Alamouti S."/>
            <person name="Jackman S."/>
            <person name="Docking R."/>
            <person name="Robertson G."/>
            <person name="Birol I."/>
            <person name="Bohlmann J."/>
            <person name="Breuil C."/>
        </authorList>
    </citation>
    <scope>NUCLEOTIDE SEQUENCE [LARGE SCALE GENOMIC DNA]</scope>
    <source>
        <strain evidence="4 5">UAMH 11346</strain>
    </source>
</reference>
<sequence>MIQAETATPAAVLAPAPVADTSSTSSARSSETLYDQDIKIDGTTSRRSWKHFGHIHNHHKEHHAKDHKEAAGGVVERSASTKRSKTFWASFRYLCNLTDKQVSDFMASYVIYNLDWENEPEMVAALGPDYKQKVGDSLRAYYGVMNHLCALGDVEKMYIPPLMDRHVSVLDNQLLYEESIARDIGLKPGDKVLDIGCGRGRVAAHMSKFSGAQVTGINIDPNQIAQARAFNDEHGLKNTFIEWDQNSLPLPFEDGTFDAFYQIQAFSLCKDLPTMFKEIYRVLKPGARFSMLDWVSLPAYDPSNSEHAELMRRVKPLIGAVGTPTPAGLERALAAAGFQVTCSDNASVGGLQAPLIDKVDVYFRAVRQMILGLVRMHVLPKHFKTLINRLCLDGQAFVKMDNMRLITTSYRLIAVKPAEN</sequence>
<dbReference type="InterPro" id="IPR013216">
    <property type="entry name" value="Methyltransf_11"/>
</dbReference>
<name>S3CXH0_OPHP1</name>
<feature type="domain" description="Methyltransferase type 11" evidence="3">
    <location>
        <begin position="193"/>
        <end position="289"/>
    </location>
</feature>
<dbReference type="PANTHER" id="PTHR44068">
    <property type="entry name" value="ZGC:194242"/>
    <property type="match status" value="1"/>
</dbReference>
<dbReference type="OrthoDB" id="540004at2759"/>
<dbReference type="HOGENOM" id="CLU_046304_0_0_1"/>
<dbReference type="Pfam" id="PF08241">
    <property type="entry name" value="Methyltransf_11"/>
    <property type="match status" value="1"/>
</dbReference>
<evidence type="ECO:0000313" key="4">
    <source>
        <dbReference type="EMBL" id="EPE05555.1"/>
    </source>
</evidence>
<protein>
    <submittedName>
        <fullName evidence="4">S-adenosyl-methionine-sterol-c-methyltransferase</fullName>
    </submittedName>
</protein>
<feature type="region of interest" description="Disordered" evidence="2">
    <location>
        <begin position="57"/>
        <end position="77"/>
    </location>
</feature>
<gene>
    <name evidence="4" type="ORF">F503_02294</name>
</gene>
<dbReference type="InterPro" id="IPR050447">
    <property type="entry name" value="Erg6_SMT_methyltransf"/>
</dbReference>
<accession>S3CXH0</accession>
<dbReference type="InterPro" id="IPR029063">
    <property type="entry name" value="SAM-dependent_MTases_sf"/>
</dbReference>
<keyword evidence="1 4" id="KW-0808">Transferase</keyword>
<dbReference type="Proteomes" id="UP000016923">
    <property type="component" value="Unassembled WGS sequence"/>
</dbReference>
<dbReference type="AlphaFoldDB" id="S3CXH0"/>
<dbReference type="PANTHER" id="PTHR44068:SF4">
    <property type="entry name" value="S-ADENOSYL-METHIONINE-STEROL-C-METHYLTRANSFERAS (AFU_ORTHOLOGUE AFUA_4G09190)"/>
    <property type="match status" value="1"/>
</dbReference>
<organism evidence="4 5">
    <name type="scientific">Ophiostoma piceae (strain UAMH 11346)</name>
    <name type="common">Sap stain fungus</name>
    <dbReference type="NCBI Taxonomy" id="1262450"/>
    <lineage>
        <taxon>Eukaryota</taxon>
        <taxon>Fungi</taxon>
        <taxon>Dikarya</taxon>
        <taxon>Ascomycota</taxon>
        <taxon>Pezizomycotina</taxon>
        <taxon>Sordariomycetes</taxon>
        <taxon>Sordariomycetidae</taxon>
        <taxon>Ophiostomatales</taxon>
        <taxon>Ophiostomataceae</taxon>
        <taxon>Ophiostoma</taxon>
    </lineage>
</organism>
<keyword evidence="4" id="KW-0489">Methyltransferase</keyword>
<dbReference type="SUPFAM" id="SSF53335">
    <property type="entry name" value="S-adenosyl-L-methionine-dependent methyltransferases"/>
    <property type="match status" value="1"/>
</dbReference>